<sequence>MTGTRQTGPSYPWARLVGFLQMFRECAAGQWRCPSHGSLSPAFAEFPFAVLRSGGGRHPLSQPSSVRPLPQPRDNGLKGIPRMPPSGMRSPEQRPCRPNRANHHLFTYFARYLTFIEHRQPAQPTASQMPQNGPDNNQTKSKTSIPRANSDLNAVFPTCPAHSHILSYKQRLEM</sequence>
<dbReference type="EMBL" id="MU853230">
    <property type="protein sequence ID" value="KAK4122851.1"/>
    <property type="molecule type" value="Genomic_DNA"/>
</dbReference>
<gene>
    <name evidence="2" type="ORF">N657DRAFT_482280</name>
</gene>
<dbReference type="Proteomes" id="UP001302602">
    <property type="component" value="Unassembled WGS sequence"/>
</dbReference>
<organism evidence="2 3">
    <name type="scientific">Parathielavia appendiculata</name>
    <dbReference type="NCBI Taxonomy" id="2587402"/>
    <lineage>
        <taxon>Eukaryota</taxon>
        <taxon>Fungi</taxon>
        <taxon>Dikarya</taxon>
        <taxon>Ascomycota</taxon>
        <taxon>Pezizomycotina</taxon>
        <taxon>Sordariomycetes</taxon>
        <taxon>Sordariomycetidae</taxon>
        <taxon>Sordariales</taxon>
        <taxon>Chaetomiaceae</taxon>
        <taxon>Parathielavia</taxon>
    </lineage>
</organism>
<evidence type="ECO:0000313" key="2">
    <source>
        <dbReference type="EMBL" id="KAK4122851.1"/>
    </source>
</evidence>
<feature type="region of interest" description="Disordered" evidence="1">
    <location>
        <begin position="121"/>
        <end position="145"/>
    </location>
</feature>
<keyword evidence="3" id="KW-1185">Reference proteome</keyword>
<dbReference type="RefSeq" id="XP_062646622.1">
    <property type="nucleotide sequence ID" value="XM_062787577.1"/>
</dbReference>
<dbReference type="AlphaFoldDB" id="A0AAN6TZZ7"/>
<proteinExistence type="predicted"/>
<feature type="region of interest" description="Disordered" evidence="1">
    <location>
        <begin position="54"/>
        <end position="99"/>
    </location>
</feature>
<comment type="caution">
    <text evidence="2">The sequence shown here is derived from an EMBL/GenBank/DDBJ whole genome shotgun (WGS) entry which is preliminary data.</text>
</comment>
<reference evidence="2" key="1">
    <citation type="journal article" date="2023" name="Mol. Phylogenet. Evol.">
        <title>Genome-scale phylogeny and comparative genomics of the fungal order Sordariales.</title>
        <authorList>
            <person name="Hensen N."/>
            <person name="Bonometti L."/>
            <person name="Westerberg I."/>
            <person name="Brannstrom I.O."/>
            <person name="Guillou S."/>
            <person name="Cros-Aarteil S."/>
            <person name="Calhoun S."/>
            <person name="Haridas S."/>
            <person name="Kuo A."/>
            <person name="Mondo S."/>
            <person name="Pangilinan J."/>
            <person name="Riley R."/>
            <person name="LaButti K."/>
            <person name="Andreopoulos B."/>
            <person name="Lipzen A."/>
            <person name="Chen C."/>
            <person name="Yan M."/>
            <person name="Daum C."/>
            <person name="Ng V."/>
            <person name="Clum A."/>
            <person name="Steindorff A."/>
            <person name="Ohm R.A."/>
            <person name="Martin F."/>
            <person name="Silar P."/>
            <person name="Natvig D.O."/>
            <person name="Lalanne C."/>
            <person name="Gautier V."/>
            <person name="Ament-Velasquez S.L."/>
            <person name="Kruys A."/>
            <person name="Hutchinson M.I."/>
            <person name="Powell A.J."/>
            <person name="Barry K."/>
            <person name="Miller A.N."/>
            <person name="Grigoriev I.V."/>
            <person name="Debuchy R."/>
            <person name="Gladieux P."/>
            <person name="Hiltunen Thoren M."/>
            <person name="Johannesson H."/>
        </authorList>
    </citation>
    <scope>NUCLEOTIDE SEQUENCE</scope>
    <source>
        <strain evidence="2">CBS 731.68</strain>
    </source>
</reference>
<reference evidence="2" key="2">
    <citation type="submission" date="2023-05" db="EMBL/GenBank/DDBJ databases">
        <authorList>
            <consortium name="Lawrence Berkeley National Laboratory"/>
            <person name="Steindorff A."/>
            <person name="Hensen N."/>
            <person name="Bonometti L."/>
            <person name="Westerberg I."/>
            <person name="Brannstrom I.O."/>
            <person name="Guillou S."/>
            <person name="Cros-Aarteil S."/>
            <person name="Calhoun S."/>
            <person name="Haridas S."/>
            <person name="Kuo A."/>
            <person name="Mondo S."/>
            <person name="Pangilinan J."/>
            <person name="Riley R."/>
            <person name="Labutti K."/>
            <person name="Andreopoulos B."/>
            <person name="Lipzen A."/>
            <person name="Chen C."/>
            <person name="Yanf M."/>
            <person name="Daum C."/>
            <person name="Ng V."/>
            <person name="Clum A."/>
            <person name="Ohm R."/>
            <person name="Martin F."/>
            <person name="Silar P."/>
            <person name="Natvig D."/>
            <person name="Lalanne C."/>
            <person name="Gautier V."/>
            <person name="Ament-Velasquez S.L."/>
            <person name="Kruys A."/>
            <person name="Hutchinson M.I."/>
            <person name="Powell A.J."/>
            <person name="Barry K."/>
            <person name="Miller A.N."/>
            <person name="Grigoriev I.V."/>
            <person name="Debuchy R."/>
            <person name="Gladieux P."/>
            <person name="Thoren M.H."/>
            <person name="Johannesson H."/>
        </authorList>
    </citation>
    <scope>NUCLEOTIDE SEQUENCE</scope>
    <source>
        <strain evidence="2">CBS 731.68</strain>
    </source>
</reference>
<accession>A0AAN6TZZ7</accession>
<evidence type="ECO:0000313" key="3">
    <source>
        <dbReference type="Proteomes" id="UP001302602"/>
    </source>
</evidence>
<name>A0AAN6TZZ7_9PEZI</name>
<protein>
    <submittedName>
        <fullName evidence="2">Uncharacterized protein</fullName>
    </submittedName>
</protein>
<dbReference type="GeneID" id="87824347"/>
<feature type="compositionally biased region" description="Polar residues" evidence="1">
    <location>
        <begin position="122"/>
        <end position="145"/>
    </location>
</feature>
<evidence type="ECO:0000256" key="1">
    <source>
        <dbReference type="SAM" id="MobiDB-lite"/>
    </source>
</evidence>